<dbReference type="RefSeq" id="WP_232736005.1">
    <property type="nucleotide sequence ID" value="NZ_CP076459.1"/>
</dbReference>
<gene>
    <name evidence="1" type="ORF">KOY49_03375</name>
</gene>
<reference evidence="1" key="1">
    <citation type="submission" date="2021-06" db="EMBL/GenBank/DDBJ databases">
        <title>An adapted protocol for Saccharibacteria cultivation: two new species join this phylum of Candidate Phyla Radiations.</title>
        <authorList>
            <person name="Ibrahim A."/>
            <person name="Maatouk M."/>
            <person name="Raoult D."/>
            <person name="Bittar F."/>
        </authorList>
    </citation>
    <scope>NUCLEOTIDE SEQUENCE</scope>
    <source>
        <strain evidence="1">IHU2</strain>
    </source>
</reference>
<dbReference type="KEGG" id="mvl:KOY49_03375"/>
<keyword evidence="2" id="KW-1185">Reference proteome</keyword>
<evidence type="ECO:0000313" key="2">
    <source>
        <dbReference type="Proteomes" id="UP000677117"/>
    </source>
</evidence>
<sequence>MQGNNKSNSSKFEEEFKNSSVGKALGKCGKSNVIRLQVVVNRHLLTNLHWKLWVDRSSHELKAVELKGNGKKASVEISFDINMNKSEEIKVPSSAESLKGLIVDL</sequence>
<evidence type="ECO:0000313" key="1">
    <source>
        <dbReference type="EMBL" id="QWQ31209.1"/>
    </source>
</evidence>
<dbReference type="AlphaFoldDB" id="A0A8F1MA11"/>
<dbReference type="EMBL" id="CP076459">
    <property type="protein sequence ID" value="QWQ31209.1"/>
    <property type="molecule type" value="Genomic_DNA"/>
</dbReference>
<name>A0A8F1MA11_9BACT</name>
<accession>A0A8F1MA11</accession>
<dbReference type="Proteomes" id="UP000677117">
    <property type="component" value="Chromosome"/>
</dbReference>
<organism evidence="1 2">
    <name type="scientific">Candidatus Minimicrobia vallesae</name>
    <dbReference type="NCBI Taxonomy" id="2841264"/>
    <lineage>
        <taxon>Bacteria</taxon>
        <taxon>Candidatus Saccharimonadota</taxon>
        <taxon>Candidatus Saccharimonadota incertae sedis</taxon>
        <taxon>Candidatus Minimicrobia</taxon>
    </lineage>
</organism>
<protein>
    <submittedName>
        <fullName evidence="1">Uncharacterized protein</fullName>
    </submittedName>
</protein>
<proteinExistence type="predicted"/>